<dbReference type="PANTHER" id="PTHR13763:SF0">
    <property type="entry name" value="BREAST CANCER TYPE 1 SUSCEPTIBILITY PROTEIN"/>
    <property type="match status" value="1"/>
</dbReference>
<evidence type="ECO:0000259" key="6">
    <source>
        <dbReference type="PROSITE" id="PS50172"/>
    </source>
</evidence>
<dbReference type="GO" id="GO:0045944">
    <property type="term" value="P:positive regulation of transcription by RNA polymerase II"/>
    <property type="evidence" value="ECO:0007669"/>
    <property type="project" value="TreeGrafter"/>
</dbReference>
<dbReference type="GO" id="GO:0005634">
    <property type="term" value="C:nucleus"/>
    <property type="evidence" value="ECO:0007669"/>
    <property type="project" value="UniProtKB-SubCell"/>
</dbReference>
<dbReference type="SMART" id="SM00292">
    <property type="entry name" value="BRCT"/>
    <property type="match status" value="2"/>
</dbReference>
<dbReference type="SUPFAM" id="SSF52113">
    <property type="entry name" value="BRCT domain"/>
    <property type="match status" value="2"/>
</dbReference>
<keyword evidence="5" id="KW-0539">Nucleus</keyword>
<comment type="caution">
    <text evidence="7">The sequence shown here is derived from an EMBL/GenBank/DDBJ whole genome shotgun (WGS) entry which is preliminary data.</text>
</comment>
<keyword evidence="2" id="KW-0677">Repeat</keyword>
<evidence type="ECO:0000256" key="1">
    <source>
        <dbReference type="ARBA" id="ARBA00004123"/>
    </source>
</evidence>
<dbReference type="AlphaFoldDB" id="A0A0M0JAV4"/>
<keyword evidence="4" id="KW-0234">DNA repair</keyword>
<evidence type="ECO:0000256" key="2">
    <source>
        <dbReference type="ARBA" id="ARBA00022737"/>
    </source>
</evidence>
<dbReference type="OrthoDB" id="6105938at2759"/>
<dbReference type="Gene3D" id="3.40.50.10190">
    <property type="entry name" value="BRCT domain"/>
    <property type="match status" value="1"/>
</dbReference>
<name>A0A0M0JAV4_9EUKA</name>
<reference evidence="8" key="1">
    <citation type="journal article" date="2015" name="PLoS Genet.">
        <title>Genome Sequence and Transcriptome Analyses of Chrysochromulina tobin: Metabolic Tools for Enhanced Algal Fitness in the Prominent Order Prymnesiales (Haptophyceae).</title>
        <authorList>
            <person name="Hovde B.T."/>
            <person name="Deodato C.R."/>
            <person name="Hunsperger H.M."/>
            <person name="Ryken S.A."/>
            <person name="Yost W."/>
            <person name="Jha R.K."/>
            <person name="Patterson J."/>
            <person name="Monnat R.J. Jr."/>
            <person name="Barlow S.B."/>
            <person name="Starkenburg S.R."/>
            <person name="Cattolico R.A."/>
        </authorList>
    </citation>
    <scope>NUCLEOTIDE SEQUENCE</scope>
    <source>
        <strain evidence="8">CCMP291</strain>
    </source>
</reference>
<feature type="non-terminal residue" evidence="7">
    <location>
        <position position="1"/>
    </location>
</feature>
<evidence type="ECO:0000313" key="7">
    <source>
        <dbReference type="EMBL" id="KOO23615.1"/>
    </source>
</evidence>
<feature type="domain" description="BRCT" evidence="6">
    <location>
        <begin position="24"/>
        <end position="115"/>
    </location>
</feature>
<keyword evidence="8" id="KW-1185">Reference proteome</keyword>
<accession>A0A0M0JAV4</accession>
<dbReference type="GO" id="GO:0004842">
    <property type="term" value="F:ubiquitin-protein transferase activity"/>
    <property type="evidence" value="ECO:0007669"/>
    <property type="project" value="TreeGrafter"/>
</dbReference>
<sequence length="280" mass="30742">PAPSEIRSPCICTSGLDAEQERHVERLVRQLGGSVAKQWKPAVTHLVAAEKQAGSNAARAALSARGGAPDGRTRCAARTQKYLRAVLTGQWVVRFGWVLSTQRAGFYVDEQRFEFAGDMSTQMANGMGRGAPRNGRLRKLQGKPALLANHQYVLHGPIRELKEKDLHELLGLMGAKPLAELPNTLESFPALAAASASRRRSNGRASSGGLLASKVLVFCESHPDEHEAEFRQRCLKHQIRPLKPQWVFDTISYQAPRPDVEAYGFTESVLERAGLVATDR</sequence>
<dbReference type="PANTHER" id="PTHR13763">
    <property type="entry name" value="BREAST CANCER TYPE 1 SUSCEPTIBILITY PROTEIN BRCA1"/>
    <property type="match status" value="1"/>
</dbReference>
<dbReference type="InterPro" id="IPR001357">
    <property type="entry name" value="BRCT_dom"/>
</dbReference>
<proteinExistence type="predicted"/>
<evidence type="ECO:0000313" key="8">
    <source>
        <dbReference type="Proteomes" id="UP000037460"/>
    </source>
</evidence>
<dbReference type="InterPro" id="IPR031099">
    <property type="entry name" value="BRCA1-associated"/>
</dbReference>
<dbReference type="Pfam" id="PF00533">
    <property type="entry name" value="BRCT"/>
    <property type="match status" value="1"/>
</dbReference>
<dbReference type="InterPro" id="IPR036420">
    <property type="entry name" value="BRCT_dom_sf"/>
</dbReference>
<dbReference type="EMBL" id="JWZX01003175">
    <property type="protein sequence ID" value="KOO23615.1"/>
    <property type="molecule type" value="Genomic_DNA"/>
</dbReference>
<dbReference type="Proteomes" id="UP000037460">
    <property type="component" value="Unassembled WGS sequence"/>
</dbReference>
<gene>
    <name evidence="7" type="ORF">Ctob_001568</name>
</gene>
<organism evidence="7 8">
    <name type="scientific">Chrysochromulina tobinii</name>
    <dbReference type="NCBI Taxonomy" id="1460289"/>
    <lineage>
        <taxon>Eukaryota</taxon>
        <taxon>Haptista</taxon>
        <taxon>Haptophyta</taxon>
        <taxon>Prymnesiophyceae</taxon>
        <taxon>Prymnesiales</taxon>
        <taxon>Chrysochromulinaceae</taxon>
        <taxon>Chrysochromulina</taxon>
    </lineage>
</organism>
<dbReference type="PROSITE" id="PS50172">
    <property type="entry name" value="BRCT"/>
    <property type="match status" value="1"/>
</dbReference>
<protein>
    <submittedName>
        <fullName evidence="7">Protein breast cancer susceptibility 1-like protein</fullName>
    </submittedName>
</protein>
<evidence type="ECO:0000256" key="4">
    <source>
        <dbReference type="ARBA" id="ARBA00023204"/>
    </source>
</evidence>
<evidence type="ECO:0000256" key="3">
    <source>
        <dbReference type="ARBA" id="ARBA00022763"/>
    </source>
</evidence>
<comment type="subcellular location">
    <subcellularLocation>
        <location evidence="1">Nucleus</location>
    </subcellularLocation>
</comment>
<dbReference type="GO" id="GO:0000724">
    <property type="term" value="P:double-strand break repair via homologous recombination"/>
    <property type="evidence" value="ECO:0007669"/>
    <property type="project" value="TreeGrafter"/>
</dbReference>
<evidence type="ECO:0000256" key="5">
    <source>
        <dbReference type="ARBA" id="ARBA00023242"/>
    </source>
</evidence>
<keyword evidence="3" id="KW-0227">DNA damage</keyword>